<organism evidence="9 12">
    <name type="scientific">Rhodococcus erythropolis</name>
    <name type="common">Arthrobacter picolinophilus</name>
    <dbReference type="NCBI Taxonomy" id="1833"/>
    <lineage>
        <taxon>Bacteria</taxon>
        <taxon>Bacillati</taxon>
        <taxon>Actinomycetota</taxon>
        <taxon>Actinomycetes</taxon>
        <taxon>Mycobacteriales</taxon>
        <taxon>Nocardiaceae</taxon>
        <taxon>Rhodococcus</taxon>
        <taxon>Rhodococcus erythropolis group</taxon>
    </lineage>
</organism>
<feature type="domain" description="GtrA/DPMS transmembrane" evidence="7">
    <location>
        <begin position="25"/>
        <end position="140"/>
    </location>
</feature>
<feature type="transmembrane region" description="Helical" evidence="6">
    <location>
        <begin position="87"/>
        <end position="111"/>
    </location>
</feature>
<dbReference type="InterPro" id="IPR007267">
    <property type="entry name" value="GtrA_DPMS_TM"/>
</dbReference>
<evidence type="ECO:0000313" key="12">
    <source>
        <dbReference type="Proteomes" id="UP000627573"/>
    </source>
</evidence>
<keyword evidence="4 6" id="KW-1133">Transmembrane helix</keyword>
<keyword evidence="5 6" id="KW-0472">Membrane</keyword>
<name>A0A0C2VPY2_RHOER</name>
<evidence type="ECO:0000256" key="3">
    <source>
        <dbReference type="ARBA" id="ARBA00022692"/>
    </source>
</evidence>
<reference evidence="9 12" key="2">
    <citation type="submission" date="2020-12" db="EMBL/GenBank/DDBJ databases">
        <title>Draft genome sequence of furan degrading bacterial strain FUR100.</title>
        <authorList>
            <person name="Woiski C."/>
        </authorList>
    </citation>
    <scope>NUCLEOTIDE SEQUENCE [LARGE SCALE GENOMIC DNA]</scope>
    <source>
        <strain evidence="9 12">FUR100</strain>
    </source>
</reference>
<proteinExistence type="inferred from homology"/>
<evidence type="ECO:0000256" key="1">
    <source>
        <dbReference type="ARBA" id="ARBA00004141"/>
    </source>
</evidence>
<evidence type="ECO:0000256" key="5">
    <source>
        <dbReference type="ARBA" id="ARBA00023136"/>
    </source>
</evidence>
<dbReference type="EMBL" id="CP124545">
    <property type="protein sequence ID" value="WGV51961.1"/>
    <property type="molecule type" value="Genomic_DNA"/>
</dbReference>
<keyword evidence="12" id="KW-1185">Reference proteome</keyword>
<evidence type="ECO:0000313" key="9">
    <source>
        <dbReference type="EMBL" id="MBH5141492.1"/>
    </source>
</evidence>
<comment type="subcellular location">
    <subcellularLocation>
        <location evidence="1">Membrane</location>
        <topology evidence="1">Multi-pass membrane protein</topology>
    </subcellularLocation>
</comment>
<gene>
    <name evidence="8" type="ORF">BS297_19995</name>
    <name evidence="9" type="ORF">I3517_02535</name>
    <name evidence="10" type="ORF">QIE55_12405</name>
</gene>
<evidence type="ECO:0000313" key="10">
    <source>
        <dbReference type="EMBL" id="WGV51961.1"/>
    </source>
</evidence>
<dbReference type="Pfam" id="PF04138">
    <property type="entry name" value="GtrA_DPMS_TM"/>
    <property type="match status" value="1"/>
</dbReference>
<dbReference type="PANTHER" id="PTHR38459:SF1">
    <property type="entry name" value="PROPHAGE BACTOPRENOL-LINKED GLUCOSE TRANSLOCASE HOMOLOG"/>
    <property type="match status" value="1"/>
</dbReference>
<evidence type="ECO:0000313" key="8">
    <source>
        <dbReference type="EMBL" id="KAB2583552.1"/>
    </source>
</evidence>
<accession>A0A0C2VPY2</accession>
<dbReference type="GO" id="GO:0000271">
    <property type="term" value="P:polysaccharide biosynthetic process"/>
    <property type="evidence" value="ECO:0007669"/>
    <property type="project" value="InterPro"/>
</dbReference>
<dbReference type="RefSeq" id="WP_020969332.1">
    <property type="nucleotide sequence ID" value="NZ_BHXB01000001.1"/>
</dbReference>
<dbReference type="AlphaFoldDB" id="A0A0C2VPY2"/>
<comment type="similarity">
    <text evidence="2">Belongs to the GtrA family.</text>
</comment>
<dbReference type="PANTHER" id="PTHR38459">
    <property type="entry name" value="PROPHAGE BACTOPRENOL-LINKED GLUCOSE TRANSLOCASE HOMOLOG"/>
    <property type="match status" value="1"/>
</dbReference>
<dbReference type="Proteomes" id="UP001230933">
    <property type="component" value="Chromosome"/>
</dbReference>
<reference evidence="10" key="3">
    <citation type="submission" date="2023-08" db="EMBL/GenBank/DDBJ databases">
        <title>Isolation and Characterization of Rhodococcus erythropolis MGMM8.</title>
        <authorList>
            <person name="Diabankana R.G.C."/>
            <person name="Afordoanyi D.M."/>
            <person name="Validov S.Z."/>
        </authorList>
    </citation>
    <scope>NUCLEOTIDE SEQUENCE</scope>
    <source>
        <strain evidence="10">MGMM8</strain>
    </source>
</reference>
<evidence type="ECO:0000256" key="6">
    <source>
        <dbReference type="SAM" id="Phobius"/>
    </source>
</evidence>
<sequence length="148" mass="16050">MTEDIASPENPGPLLRVVKHQPIAFAIVGVANTAIGYGLFVIWSLILDNKDLYQVAVIGAYSISVLIAFVLHRTLVFRVRGHVARDLGAFIVVNSGGLVLNLILGTIAVSILHAPPLPAQAVVMLIVAGVSFFGHRYFSFRRKPAERH</sequence>
<protein>
    <submittedName>
        <fullName evidence="9">GtrA family protein</fullName>
    </submittedName>
</protein>
<keyword evidence="3 6" id="KW-0812">Transmembrane</keyword>
<dbReference type="Proteomes" id="UP000627573">
    <property type="component" value="Unassembled WGS sequence"/>
</dbReference>
<feature type="transmembrane region" description="Helical" evidence="6">
    <location>
        <begin position="23"/>
        <end position="46"/>
    </location>
</feature>
<dbReference type="EMBL" id="MRBO01000536">
    <property type="protein sequence ID" value="KAB2583552.1"/>
    <property type="molecule type" value="Genomic_DNA"/>
</dbReference>
<evidence type="ECO:0000313" key="11">
    <source>
        <dbReference type="Proteomes" id="UP000325576"/>
    </source>
</evidence>
<evidence type="ECO:0000259" key="7">
    <source>
        <dbReference type="Pfam" id="PF04138"/>
    </source>
</evidence>
<feature type="transmembrane region" description="Helical" evidence="6">
    <location>
        <begin position="117"/>
        <end position="138"/>
    </location>
</feature>
<dbReference type="Proteomes" id="UP000325576">
    <property type="component" value="Unassembled WGS sequence"/>
</dbReference>
<dbReference type="EMBL" id="JAECSB010000017">
    <property type="protein sequence ID" value="MBH5141492.1"/>
    <property type="molecule type" value="Genomic_DNA"/>
</dbReference>
<evidence type="ECO:0000256" key="2">
    <source>
        <dbReference type="ARBA" id="ARBA00009399"/>
    </source>
</evidence>
<evidence type="ECO:0000256" key="4">
    <source>
        <dbReference type="ARBA" id="ARBA00022989"/>
    </source>
</evidence>
<dbReference type="KEGG" id="reb:XU06_11710"/>
<reference evidence="8 11" key="1">
    <citation type="journal article" date="2017" name="Poromechanics V (2013)">
        <title>Genomic Characterization of the Arsenic-Tolerant Actinobacterium, &lt;i&gt;Rhodococcus erythropolis&lt;/i&gt; S43.</title>
        <authorList>
            <person name="Retamal-Morales G."/>
            <person name="Mehnert M."/>
            <person name="Schwabe R."/>
            <person name="Tischler D."/>
            <person name="Schloemann M."/>
            <person name="Levican G.J."/>
        </authorList>
    </citation>
    <scope>NUCLEOTIDE SEQUENCE [LARGE SCALE GENOMIC DNA]</scope>
    <source>
        <strain evidence="8 11">S43</strain>
    </source>
</reference>
<dbReference type="GeneID" id="57487501"/>
<feature type="transmembrane region" description="Helical" evidence="6">
    <location>
        <begin position="52"/>
        <end position="75"/>
    </location>
</feature>
<dbReference type="InterPro" id="IPR051401">
    <property type="entry name" value="GtrA_CellWall_Glycosyl"/>
</dbReference>
<dbReference type="GO" id="GO:0005886">
    <property type="term" value="C:plasma membrane"/>
    <property type="evidence" value="ECO:0007669"/>
    <property type="project" value="TreeGrafter"/>
</dbReference>